<protein>
    <submittedName>
        <fullName evidence="1">Uncharacterized protein</fullName>
    </submittedName>
</protein>
<evidence type="ECO:0000313" key="2">
    <source>
        <dbReference type="Proteomes" id="UP000192907"/>
    </source>
</evidence>
<sequence>MSKRLIQIVVALALANVQCTNKTKSYSDLALRTKEEHKEQGFSRKGMAVTTSREFLRSLLNETDGAIVEEFIYKGHKSHRLIRIKQDSIYYKLGLTNLDRIIAIGDDQYHKMNSKQFISKILSRPSTAILFERSGKQFTLKIDLLD</sequence>
<evidence type="ECO:0000313" key="1">
    <source>
        <dbReference type="EMBL" id="SME95180.1"/>
    </source>
</evidence>
<organism evidence="1 2">
    <name type="scientific">Pseudobacteriovorax antillogorgiicola</name>
    <dbReference type="NCBI Taxonomy" id="1513793"/>
    <lineage>
        <taxon>Bacteria</taxon>
        <taxon>Pseudomonadati</taxon>
        <taxon>Bdellovibrionota</taxon>
        <taxon>Oligoflexia</taxon>
        <taxon>Oligoflexales</taxon>
        <taxon>Pseudobacteriovoracaceae</taxon>
        <taxon>Pseudobacteriovorax</taxon>
    </lineage>
</organism>
<dbReference type="InterPro" id="IPR036034">
    <property type="entry name" value="PDZ_sf"/>
</dbReference>
<dbReference type="Proteomes" id="UP000192907">
    <property type="component" value="Unassembled WGS sequence"/>
</dbReference>
<keyword evidence="2" id="KW-1185">Reference proteome</keyword>
<reference evidence="2" key="1">
    <citation type="submission" date="2017-04" db="EMBL/GenBank/DDBJ databases">
        <authorList>
            <person name="Varghese N."/>
            <person name="Submissions S."/>
        </authorList>
    </citation>
    <scope>NUCLEOTIDE SEQUENCE [LARGE SCALE GENOMIC DNA]</scope>
    <source>
        <strain evidence="2">RKEM611</strain>
    </source>
</reference>
<dbReference type="RefSeq" id="WP_132315404.1">
    <property type="nucleotide sequence ID" value="NZ_FWZT01000002.1"/>
</dbReference>
<name>A0A1Y6BB71_9BACT</name>
<dbReference type="SUPFAM" id="SSF50156">
    <property type="entry name" value="PDZ domain-like"/>
    <property type="match status" value="1"/>
</dbReference>
<gene>
    <name evidence="1" type="ORF">SAMN06296036_102180</name>
</gene>
<accession>A0A1Y6BB71</accession>
<proteinExistence type="predicted"/>
<dbReference type="EMBL" id="FWZT01000002">
    <property type="protein sequence ID" value="SME95180.1"/>
    <property type="molecule type" value="Genomic_DNA"/>
</dbReference>
<dbReference type="AlphaFoldDB" id="A0A1Y6BB71"/>